<dbReference type="InterPro" id="IPR000182">
    <property type="entry name" value="GNAT_dom"/>
</dbReference>
<protein>
    <submittedName>
        <fullName evidence="4">GNAT family N-acetyltransferase</fullName>
        <ecNumber evidence="4">2.3.-.-</ecNumber>
    </submittedName>
</protein>
<dbReference type="SUPFAM" id="SSF55729">
    <property type="entry name" value="Acyl-CoA N-acyltransferases (Nat)"/>
    <property type="match status" value="1"/>
</dbReference>
<evidence type="ECO:0000313" key="4">
    <source>
        <dbReference type="EMBL" id="MEW9920729.1"/>
    </source>
</evidence>
<evidence type="ECO:0000313" key="5">
    <source>
        <dbReference type="Proteomes" id="UP001556098"/>
    </source>
</evidence>
<evidence type="ECO:0000256" key="1">
    <source>
        <dbReference type="ARBA" id="ARBA00022679"/>
    </source>
</evidence>
<dbReference type="Gene3D" id="3.40.630.30">
    <property type="match status" value="1"/>
</dbReference>
<dbReference type="PANTHER" id="PTHR43877">
    <property type="entry name" value="AMINOALKYLPHOSPHONATE N-ACETYLTRANSFERASE-RELATED-RELATED"/>
    <property type="match status" value="1"/>
</dbReference>
<evidence type="ECO:0000259" key="3">
    <source>
        <dbReference type="PROSITE" id="PS51186"/>
    </source>
</evidence>
<dbReference type="RefSeq" id="WP_367878431.1">
    <property type="nucleotide sequence ID" value="NZ_JBFNXX010000010.1"/>
</dbReference>
<dbReference type="Pfam" id="PF00583">
    <property type="entry name" value="Acetyltransf_1"/>
    <property type="match status" value="1"/>
</dbReference>
<dbReference type="CDD" id="cd04301">
    <property type="entry name" value="NAT_SF"/>
    <property type="match status" value="1"/>
</dbReference>
<comment type="caution">
    <text evidence="4">The sequence shown here is derived from an EMBL/GenBank/DDBJ whole genome shotgun (WGS) entry which is preliminary data.</text>
</comment>
<dbReference type="EMBL" id="JBFNXX010000010">
    <property type="protein sequence ID" value="MEW9920729.1"/>
    <property type="molecule type" value="Genomic_DNA"/>
</dbReference>
<keyword evidence="5" id="KW-1185">Reference proteome</keyword>
<dbReference type="Proteomes" id="UP001556098">
    <property type="component" value="Unassembled WGS sequence"/>
</dbReference>
<dbReference type="PANTHER" id="PTHR43877:SF1">
    <property type="entry name" value="ACETYLTRANSFERASE"/>
    <property type="match status" value="1"/>
</dbReference>
<organism evidence="4 5">
    <name type="scientific">Sulfitobacter sediminis</name>
    <dbReference type="NCBI Taxonomy" id="3234186"/>
    <lineage>
        <taxon>Bacteria</taxon>
        <taxon>Pseudomonadati</taxon>
        <taxon>Pseudomonadota</taxon>
        <taxon>Alphaproteobacteria</taxon>
        <taxon>Rhodobacterales</taxon>
        <taxon>Roseobacteraceae</taxon>
        <taxon>Sulfitobacter</taxon>
    </lineage>
</organism>
<name>A0ABV3RP90_9RHOB</name>
<evidence type="ECO:0000256" key="2">
    <source>
        <dbReference type="ARBA" id="ARBA00023315"/>
    </source>
</evidence>
<feature type="domain" description="N-acetyltransferase" evidence="3">
    <location>
        <begin position="5"/>
        <end position="145"/>
    </location>
</feature>
<accession>A0ABV3RP90</accession>
<dbReference type="InterPro" id="IPR016181">
    <property type="entry name" value="Acyl_CoA_acyltransferase"/>
</dbReference>
<keyword evidence="2 4" id="KW-0012">Acyltransferase</keyword>
<reference evidence="4 5" key="1">
    <citation type="submission" date="2024-07" db="EMBL/GenBank/DDBJ databases">
        <title>Marimonas sp.nov., isolated from tidal-flat sediment.</title>
        <authorList>
            <person name="Jayan J.N."/>
            <person name="Lee S.S."/>
        </authorList>
    </citation>
    <scope>NUCLEOTIDE SEQUENCE [LARGE SCALE GENOMIC DNA]</scope>
    <source>
        <strain evidence="4 5">MJW-29</strain>
    </source>
</reference>
<dbReference type="InterPro" id="IPR050832">
    <property type="entry name" value="Bact_Acetyltransf"/>
</dbReference>
<sequence length="145" mass="15501">MAPARSVRALTAADAEQALVLYNELTVGPPADDPAVFSSVIGHQGTEVFGAFEGDRLAAMVTLHLLPNAVWSGRPYGLIENVVTRASHQRRGFGRMAMQAALDAAQKANAHKLMLLTGVGRDAVGFYEAMGFSARDKTGMVIRYP</sequence>
<dbReference type="EC" id="2.3.-.-" evidence="4"/>
<dbReference type="PROSITE" id="PS51186">
    <property type="entry name" value="GNAT"/>
    <property type="match status" value="1"/>
</dbReference>
<keyword evidence="1 4" id="KW-0808">Transferase</keyword>
<dbReference type="GO" id="GO:0016746">
    <property type="term" value="F:acyltransferase activity"/>
    <property type="evidence" value="ECO:0007669"/>
    <property type="project" value="UniProtKB-KW"/>
</dbReference>
<proteinExistence type="predicted"/>
<gene>
    <name evidence="4" type="ORF">AB2B41_14030</name>
</gene>